<dbReference type="AlphaFoldDB" id="A0A319DCW0"/>
<proteinExistence type="predicted"/>
<evidence type="ECO:0000313" key="2">
    <source>
        <dbReference type="EMBL" id="PYH88833.1"/>
    </source>
</evidence>
<name>A0A319DCW0_9EURO</name>
<dbReference type="VEuPathDB" id="FungiDB:BO71DRAFT_125068"/>
<keyword evidence="1" id="KW-0472">Membrane</keyword>
<reference evidence="2 3" key="1">
    <citation type="submission" date="2018-02" db="EMBL/GenBank/DDBJ databases">
        <title>The genomes of Aspergillus section Nigri reveals drivers in fungal speciation.</title>
        <authorList>
            <consortium name="DOE Joint Genome Institute"/>
            <person name="Vesth T.C."/>
            <person name="Nybo J."/>
            <person name="Theobald S."/>
            <person name="Brandl J."/>
            <person name="Frisvad J.C."/>
            <person name="Nielsen K.F."/>
            <person name="Lyhne E.K."/>
            <person name="Kogle M.E."/>
            <person name="Kuo A."/>
            <person name="Riley R."/>
            <person name="Clum A."/>
            <person name="Nolan M."/>
            <person name="Lipzen A."/>
            <person name="Salamov A."/>
            <person name="Henrissat B."/>
            <person name="Wiebenga A."/>
            <person name="De vries R.P."/>
            <person name="Grigoriev I.V."/>
            <person name="Mortensen U.H."/>
            <person name="Andersen M.R."/>
            <person name="Baker S.E."/>
        </authorList>
    </citation>
    <scope>NUCLEOTIDE SEQUENCE [LARGE SCALE GENOMIC DNA]</scope>
    <source>
        <strain evidence="2 3">CBS 707.79</strain>
    </source>
</reference>
<organism evidence="2 3">
    <name type="scientific">Aspergillus ellipticus CBS 707.79</name>
    <dbReference type="NCBI Taxonomy" id="1448320"/>
    <lineage>
        <taxon>Eukaryota</taxon>
        <taxon>Fungi</taxon>
        <taxon>Dikarya</taxon>
        <taxon>Ascomycota</taxon>
        <taxon>Pezizomycotina</taxon>
        <taxon>Eurotiomycetes</taxon>
        <taxon>Eurotiomycetidae</taxon>
        <taxon>Eurotiales</taxon>
        <taxon>Aspergillaceae</taxon>
        <taxon>Aspergillus</taxon>
        <taxon>Aspergillus subgen. Circumdati</taxon>
    </lineage>
</organism>
<dbReference type="Proteomes" id="UP000247810">
    <property type="component" value="Unassembled WGS sequence"/>
</dbReference>
<gene>
    <name evidence="2" type="ORF">BO71DRAFT_125068</name>
</gene>
<accession>A0A319DCW0</accession>
<keyword evidence="1" id="KW-0812">Transmembrane</keyword>
<feature type="transmembrane region" description="Helical" evidence="1">
    <location>
        <begin position="44"/>
        <end position="69"/>
    </location>
</feature>
<protein>
    <submittedName>
        <fullName evidence="2">Uncharacterized protein</fullName>
    </submittedName>
</protein>
<dbReference type="EMBL" id="KZ826063">
    <property type="protein sequence ID" value="PYH88833.1"/>
    <property type="molecule type" value="Genomic_DNA"/>
</dbReference>
<evidence type="ECO:0000313" key="3">
    <source>
        <dbReference type="Proteomes" id="UP000247810"/>
    </source>
</evidence>
<keyword evidence="1" id="KW-1133">Transmembrane helix</keyword>
<sequence length="100" mass="10886">MILCDITSRQQKCYTNDIREVWLALSDLGLGSVLMWSGGMGWLIFFALGGLLILFLIVCLGSCLIICWAPGRGHIPTSMLIPMIHSLLLCCCCCCCCPAA</sequence>
<keyword evidence="3" id="KW-1185">Reference proteome</keyword>
<feature type="transmembrane region" description="Helical" evidence="1">
    <location>
        <begin position="21"/>
        <end position="38"/>
    </location>
</feature>
<evidence type="ECO:0000256" key="1">
    <source>
        <dbReference type="SAM" id="Phobius"/>
    </source>
</evidence>